<dbReference type="FunFam" id="4.10.70.10:FF:000003">
    <property type="entry name" value="Disintegrin and metalloproteinase domain-containing protein 17"/>
    <property type="match status" value="1"/>
</dbReference>
<feature type="domain" description="Disintegrin" evidence="5">
    <location>
        <begin position="445"/>
        <end position="535"/>
    </location>
</feature>
<feature type="signal peptide" evidence="4">
    <location>
        <begin position="1"/>
        <end position="21"/>
    </location>
</feature>
<dbReference type="GO" id="GO:0005886">
    <property type="term" value="C:plasma membrane"/>
    <property type="evidence" value="ECO:0007669"/>
    <property type="project" value="TreeGrafter"/>
</dbReference>
<dbReference type="SUPFAM" id="SSF57552">
    <property type="entry name" value="Blood coagulation inhibitor (disintegrin)"/>
    <property type="match status" value="1"/>
</dbReference>
<evidence type="ECO:0000313" key="7">
    <source>
        <dbReference type="EMBL" id="KAK3772089.1"/>
    </source>
</evidence>
<gene>
    <name evidence="7" type="ORF">RRG08_067158</name>
</gene>
<dbReference type="PANTHER" id="PTHR45702:SF2">
    <property type="entry name" value="KUZBANIAN, ISOFORM A"/>
    <property type="match status" value="1"/>
</dbReference>
<dbReference type="SMART" id="SM00050">
    <property type="entry name" value="DISIN"/>
    <property type="match status" value="1"/>
</dbReference>
<dbReference type="PANTHER" id="PTHR45702">
    <property type="entry name" value="ADAM10/ADAM17 METALLOPEPTIDASE FAMILY MEMBER"/>
    <property type="match status" value="1"/>
</dbReference>
<feature type="chain" id="PRO_5042239871" evidence="4">
    <location>
        <begin position="22"/>
        <end position="794"/>
    </location>
</feature>
<evidence type="ECO:0000259" key="6">
    <source>
        <dbReference type="PROSITE" id="PS50215"/>
    </source>
</evidence>
<dbReference type="GO" id="GO:0007219">
    <property type="term" value="P:Notch signaling pathway"/>
    <property type="evidence" value="ECO:0007669"/>
    <property type="project" value="TreeGrafter"/>
</dbReference>
<keyword evidence="4" id="KW-0732">Signal</keyword>
<feature type="domain" description="Peptidase M12B" evidence="6">
    <location>
        <begin position="210"/>
        <end position="429"/>
    </location>
</feature>
<comment type="caution">
    <text evidence="2">Lacks conserved residue(s) required for the propagation of feature annotation.</text>
</comment>
<dbReference type="InterPro" id="IPR036436">
    <property type="entry name" value="Disintegrin_dom_sf"/>
</dbReference>
<feature type="active site" evidence="2">
    <location>
        <position position="378"/>
    </location>
</feature>
<dbReference type="Gene3D" id="3.40.390.10">
    <property type="entry name" value="Collagenase (Catalytic Domain)"/>
    <property type="match status" value="1"/>
</dbReference>
<dbReference type="GO" id="GO:0006509">
    <property type="term" value="P:membrane protein ectodomain proteolysis"/>
    <property type="evidence" value="ECO:0007669"/>
    <property type="project" value="TreeGrafter"/>
</dbReference>
<name>A0AAE0ZME4_9GAST</name>
<dbReference type="InterPro" id="IPR051489">
    <property type="entry name" value="ADAM_Metalloproteinase"/>
</dbReference>
<dbReference type="SUPFAM" id="SSF55486">
    <property type="entry name" value="Metalloproteases ('zincins'), catalytic domain"/>
    <property type="match status" value="1"/>
</dbReference>
<evidence type="ECO:0000256" key="4">
    <source>
        <dbReference type="SAM" id="SignalP"/>
    </source>
</evidence>
<keyword evidence="3" id="KW-0812">Transmembrane</keyword>
<sequence>MHLACLPFLVSAVSWLSLSFSRENNRLFYYETFSNLSVTTRAKRSSPSNGTLVKELRFLAFGREFLLLLQSGSSVLAEGFRSRMIHGDGTSTWFRLDQSKLFTGHVIHSQWSMVSAYLEGTLWNIHILEPMEAYAVEPAWRLLGRADNLENHTMVTYRLSDVKGLPHKYRFCAVPPNLNTSGPRRKHGSSSRVVYKGKTAPQRLKRSFKDTCVMNIVGDASLFENRCERNYLLCSSFMVSTVQMADELYRNSKFESDLGSSYKGIGLQVGELTIYTDYSNRAQSNVKHKFNEDYPFQAIEKLSLFSQSIIMDKPQYCLHHLFSDFRDPYGALGRAYTNSLCGGRFKRRSALNSGVSSGTNTAGMLVPNLVFNIVFVHEVGHNFGSNHDPDTAECGPKDEEGGKFIMWPIAVNGDSPNNHHFSKCSLRQIGRNIPGRCFKDRSKLVGFCGNGIVDAGEECDAGLIGLNEMDKCCSKTCHLRPSAICSETNEECCVGCQIAAAGTVCRVPGYLYTCIQESYCPGGSAVCLQGKRVPDGETCGDQHVCSSGECIGPCKIATKNSTEGKIFLPCSCSRHVSESCHYCCFDATNMSSPGECRPIVSQRKPDGSPCYMGLCEGGVCHAQVSASMIRLEKYIQFAQTSTLRKFMRANIVLIVVVLSLMVWLPASLYVAHLDHKEMLEREAALEEVSLKAGLEDLRNRYKAKAQLLSATRLLEFLEQEVESHSKHSVHRSNGVHPKASIDSLKTETYSNSVFAVPSKSISLSNPSASVSLNILETSVSLSNVTRSRSDVIDL</sequence>
<proteinExistence type="predicted"/>
<dbReference type="Pfam" id="PF13574">
    <property type="entry name" value="Reprolysin_2"/>
    <property type="match status" value="1"/>
</dbReference>
<dbReference type="PROSITE" id="PS50215">
    <property type="entry name" value="ADAM_MEPRO"/>
    <property type="match status" value="1"/>
</dbReference>
<keyword evidence="3" id="KW-0472">Membrane</keyword>
<evidence type="ECO:0000256" key="1">
    <source>
        <dbReference type="ARBA" id="ARBA00023157"/>
    </source>
</evidence>
<evidence type="ECO:0000256" key="3">
    <source>
        <dbReference type="SAM" id="Phobius"/>
    </source>
</evidence>
<feature type="transmembrane region" description="Helical" evidence="3">
    <location>
        <begin position="651"/>
        <end position="671"/>
    </location>
</feature>
<dbReference type="PROSITE" id="PS50214">
    <property type="entry name" value="DISINTEGRIN_2"/>
    <property type="match status" value="1"/>
</dbReference>
<evidence type="ECO:0000256" key="2">
    <source>
        <dbReference type="PROSITE-ProRule" id="PRU00276"/>
    </source>
</evidence>
<evidence type="ECO:0000259" key="5">
    <source>
        <dbReference type="PROSITE" id="PS50214"/>
    </source>
</evidence>
<keyword evidence="1" id="KW-1015">Disulfide bond</keyword>
<dbReference type="EMBL" id="JAWDGP010003661">
    <property type="protein sequence ID" value="KAK3772089.1"/>
    <property type="molecule type" value="Genomic_DNA"/>
</dbReference>
<keyword evidence="3" id="KW-1133">Transmembrane helix</keyword>
<dbReference type="AlphaFoldDB" id="A0AAE0ZME4"/>
<protein>
    <submittedName>
        <fullName evidence="7">Uncharacterized protein</fullName>
    </submittedName>
</protein>
<keyword evidence="2" id="KW-0862">Zinc</keyword>
<accession>A0AAE0ZME4</accession>
<dbReference type="InterPro" id="IPR001762">
    <property type="entry name" value="Disintegrin_dom"/>
</dbReference>
<feature type="binding site" evidence="2">
    <location>
        <position position="387"/>
    </location>
    <ligand>
        <name>Zn(2+)</name>
        <dbReference type="ChEBI" id="CHEBI:29105"/>
        <note>catalytic</note>
    </ligand>
</feature>
<dbReference type="GO" id="GO:0046872">
    <property type="term" value="F:metal ion binding"/>
    <property type="evidence" value="ECO:0007669"/>
    <property type="project" value="UniProtKB-KW"/>
</dbReference>
<dbReference type="Pfam" id="PF00200">
    <property type="entry name" value="Disintegrin"/>
    <property type="match status" value="1"/>
</dbReference>
<evidence type="ECO:0000313" key="8">
    <source>
        <dbReference type="Proteomes" id="UP001283361"/>
    </source>
</evidence>
<dbReference type="InterPro" id="IPR024079">
    <property type="entry name" value="MetalloPept_cat_dom_sf"/>
</dbReference>
<organism evidence="7 8">
    <name type="scientific">Elysia crispata</name>
    <name type="common">lettuce slug</name>
    <dbReference type="NCBI Taxonomy" id="231223"/>
    <lineage>
        <taxon>Eukaryota</taxon>
        <taxon>Metazoa</taxon>
        <taxon>Spiralia</taxon>
        <taxon>Lophotrochozoa</taxon>
        <taxon>Mollusca</taxon>
        <taxon>Gastropoda</taxon>
        <taxon>Heterobranchia</taxon>
        <taxon>Euthyneura</taxon>
        <taxon>Panpulmonata</taxon>
        <taxon>Sacoglossa</taxon>
        <taxon>Placobranchoidea</taxon>
        <taxon>Plakobranchidae</taxon>
        <taxon>Elysia</taxon>
    </lineage>
</organism>
<dbReference type="InterPro" id="IPR001590">
    <property type="entry name" value="Peptidase_M12B"/>
</dbReference>
<feature type="binding site" evidence="2">
    <location>
        <position position="377"/>
    </location>
    <ligand>
        <name>Zn(2+)</name>
        <dbReference type="ChEBI" id="CHEBI:29105"/>
        <note>catalytic</note>
    </ligand>
</feature>
<comment type="caution">
    <text evidence="7">The sequence shown here is derived from an EMBL/GenBank/DDBJ whole genome shotgun (WGS) entry which is preliminary data.</text>
</comment>
<feature type="binding site" evidence="2">
    <location>
        <position position="381"/>
    </location>
    <ligand>
        <name>Zn(2+)</name>
        <dbReference type="ChEBI" id="CHEBI:29105"/>
        <note>catalytic</note>
    </ligand>
</feature>
<reference evidence="7" key="1">
    <citation type="journal article" date="2023" name="G3 (Bethesda)">
        <title>A reference genome for the long-term kleptoplast-retaining sea slug Elysia crispata morphotype clarki.</title>
        <authorList>
            <person name="Eastman K.E."/>
            <person name="Pendleton A.L."/>
            <person name="Shaikh M.A."/>
            <person name="Suttiyut T."/>
            <person name="Ogas R."/>
            <person name="Tomko P."/>
            <person name="Gavelis G."/>
            <person name="Widhalm J.R."/>
            <person name="Wisecaver J.H."/>
        </authorList>
    </citation>
    <scope>NUCLEOTIDE SEQUENCE</scope>
    <source>
        <strain evidence="7">ECLA1</strain>
    </source>
</reference>
<dbReference type="Proteomes" id="UP001283361">
    <property type="component" value="Unassembled WGS sequence"/>
</dbReference>
<dbReference type="Gene3D" id="4.10.70.10">
    <property type="entry name" value="Disintegrin domain"/>
    <property type="match status" value="1"/>
</dbReference>
<keyword evidence="2" id="KW-0479">Metal-binding</keyword>
<keyword evidence="8" id="KW-1185">Reference proteome</keyword>
<dbReference type="GO" id="GO:0004222">
    <property type="term" value="F:metalloendopeptidase activity"/>
    <property type="evidence" value="ECO:0007669"/>
    <property type="project" value="InterPro"/>
</dbReference>